<evidence type="ECO:0000313" key="2">
    <source>
        <dbReference type="EMBL" id="TFU03680.1"/>
    </source>
</evidence>
<reference evidence="2 3" key="1">
    <citation type="submission" date="2019-02" db="EMBL/GenBank/DDBJ databases">
        <title>Polymorphobacter sp. isolated from the lake at the Tibet of China.</title>
        <authorList>
            <person name="Li A."/>
        </authorList>
    </citation>
    <scope>NUCLEOTIDE SEQUENCE [LARGE SCALE GENOMIC DNA]</scope>
    <source>
        <strain evidence="2 3">DJ1R-1</strain>
    </source>
</reference>
<accession>A0A4Y9EPN7</accession>
<dbReference type="Proteomes" id="UP000297737">
    <property type="component" value="Unassembled WGS sequence"/>
</dbReference>
<dbReference type="RefSeq" id="WP_135246273.1">
    <property type="nucleotide sequence ID" value="NZ_SIHO01000002.1"/>
</dbReference>
<sequence length="254" mass="27055">MAEGYQALTAKEKEALRLLLGGHDAKSMANQLGLSVHTINERLRDARRKLSVSSSKAAARILRDAEAPAPQLLGDMISGDAGQPARAHNFDPGPAHSPRRAAWTIGGFAMIAMFIAALALSSTEPAAPPAAATAATTPAAATARVAESDVSRAARDWLTLVDARKWQESWAATADSFRALNTLANWQAAAEQVHARLGPAQSRELVSDEDTPAPPNGYRTLRFRTSFANNHGATEVISLAQQGNQWRVAGIYVE</sequence>
<dbReference type="EMBL" id="SIHO01000002">
    <property type="protein sequence ID" value="TFU03680.1"/>
    <property type="molecule type" value="Genomic_DNA"/>
</dbReference>
<evidence type="ECO:0000259" key="1">
    <source>
        <dbReference type="PROSITE" id="PS50043"/>
    </source>
</evidence>
<dbReference type="AlphaFoldDB" id="A0A4Y9EPN7"/>
<proteinExistence type="predicted"/>
<dbReference type="SMART" id="SM00421">
    <property type="entry name" value="HTH_LUXR"/>
    <property type="match status" value="1"/>
</dbReference>
<dbReference type="Pfam" id="PF13211">
    <property type="entry name" value="DUF4019"/>
    <property type="match status" value="1"/>
</dbReference>
<dbReference type="GO" id="GO:0003677">
    <property type="term" value="F:DNA binding"/>
    <property type="evidence" value="ECO:0007669"/>
    <property type="project" value="InterPro"/>
</dbReference>
<dbReference type="PROSITE" id="PS50043">
    <property type="entry name" value="HTH_LUXR_2"/>
    <property type="match status" value="1"/>
</dbReference>
<organism evidence="2 3">
    <name type="scientific">Glacieibacterium arshaanense</name>
    <dbReference type="NCBI Taxonomy" id="2511025"/>
    <lineage>
        <taxon>Bacteria</taxon>
        <taxon>Pseudomonadati</taxon>
        <taxon>Pseudomonadota</taxon>
        <taxon>Alphaproteobacteria</taxon>
        <taxon>Sphingomonadales</taxon>
        <taxon>Sphingosinicellaceae</taxon>
        <taxon>Glacieibacterium</taxon>
    </lineage>
</organism>
<dbReference type="SUPFAM" id="SSF46894">
    <property type="entry name" value="C-terminal effector domain of the bipartite response regulators"/>
    <property type="match status" value="1"/>
</dbReference>
<comment type="caution">
    <text evidence="2">The sequence shown here is derived from an EMBL/GenBank/DDBJ whole genome shotgun (WGS) entry which is preliminary data.</text>
</comment>
<dbReference type="InterPro" id="IPR036388">
    <property type="entry name" value="WH-like_DNA-bd_sf"/>
</dbReference>
<dbReference type="InterPro" id="IPR025091">
    <property type="entry name" value="DUF4019"/>
</dbReference>
<name>A0A4Y9EPN7_9SPHN</name>
<dbReference type="InterPro" id="IPR016032">
    <property type="entry name" value="Sig_transdc_resp-reg_C-effctor"/>
</dbReference>
<dbReference type="Pfam" id="PF00196">
    <property type="entry name" value="GerE"/>
    <property type="match status" value="1"/>
</dbReference>
<dbReference type="PRINTS" id="PR00038">
    <property type="entry name" value="HTHLUXR"/>
</dbReference>
<gene>
    <name evidence="2" type="ORF">EUV02_11065</name>
</gene>
<protein>
    <submittedName>
        <fullName evidence="2">DUF4019 domain-containing protein</fullName>
    </submittedName>
</protein>
<dbReference type="OrthoDB" id="7193436at2"/>
<dbReference type="InterPro" id="IPR000792">
    <property type="entry name" value="Tscrpt_reg_LuxR_C"/>
</dbReference>
<keyword evidence="3" id="KW-1185">Reference proteome</keyword>
<evidence type="ECO:0000313" key="3">
    <source>
        <dbReference type="Proteomes" id="UP000297737"/>
    </source>
</evidence>
<dbReference type="Gene3D" id="1.10.10.10">
    <property type="entry name" value="Winged helix-like DNA-binding domain superfamily/Winged helix DNA-binding domain"/>
    <property type="match status" value="1"/>
</dbReference>
<dbReference type="GO" id="GO:0006355">
    <property type="term" value="P:regulation of DNA-templated transcription"/>
    <property type="evidence" value="ECO:0007669"/>
    <property type="project" value="InterPro"/>
</dbReference>
<feature type="domain" description="HTH luxR-type" evidence="1">
    <location>
        <begin position="1"/>
        <end position="66"/>
    </location>
</feature>